<evidence type="ECO:0000256" key="3">
    <source>
        <dbReference type="ARBA" id="ARBA00022481"/>
    </source>
</evidence>
<dbReference type="PANTHER" id="PTHR23048:SF53">
    <property type="entry name" value="CALMODULIN"/>
    <property type="match status" value="1"/>
</dbReference>
<evidence type="ECO:0000256" key="5">
    <source>
        <dbReference type="ARBA" id="ARBA00022737"/>
    </source>
</evidence>
<dbReference type="FunFam" id="1.10.238.10:FF:000006">
    <property type="entry name" value="Calmodulin 1"/>
    <property type="match status" value="1"/>
</dbReference>
<keyword evidence="5" id="KW-0677">Repeat</keyword>
<comment type="similarity">
    <text evidence="1">Belongs to the calmodulin family.</text>
</comment>
<keyword evidence="6" id="KW-0106">Calcium</keyword>
<feature type="domain" description="EF-hand" evidence="7">
    <location>
        <begin position="45"/>
        <end position="80"/>
    </location>
</feature>
<evidence type="ECO:0000313" key="9">
    <source>
        <dbReference type="Proteomes" id="UP000652761"/>
    </source>
</evidence>
<feature type="domain" description="EF-hand" evidence="7">
    <location>
        <begin position="118"/>
        <end position="153"/>
    </location>
</feature>
<dbReference type="AlphaFoldDB" id="A0A843WSB6"/>
<organism evidence="8 9">
    <name type="scientific">Colocasia esculenta</name>
    <name type="common">Wild taro</name>
    <name type="synonym">Arum esculentum</name>
    <dbReference type="NCBI Taxonomy" id="4460"/>
    <lineage>
        <taxon>Eukaryota</taxon>
        <taxon>Viridiplantae</taxon>
        <taxon>Streptophyta</taxon>
        <taxon>Embryophyta</taxon>
        <taxon>Tracheophyta</taxon>
        <taxon>Spermatophyta</taxon>
        <taxon>Magnoliopsida</taxon>
        <taxon>Liliopsida</taxon>
        <taxon>Araceae</taxon>
        <taxon>Aroideae</taxon>
        <taxon>Colocasieae</taxon>
        <taxon>Colocasia</taxon>
    </lineage>
</organism>
<feature type="domain" description="EF-hand" evidence="7">
    <location>
        <begin position="82"/>
        <end position="117"/>
    </location>
</feature>
<dbReference type="Proteomes" id="UP000652761">
    <property type="component" value="Unassembled WGS sequence"/>
</dbReference>
<dbReference type="PROSITE" id="PS00018">
    <property type="entry name" value="EF_HAND_1"/>
    <property type="match status" value="3"/>
</dbReference>
<keyword evidence="4" id="KW-0479">Metal-binding</keyword>
<evidence type="ECO:0000256" key="2">
    <source>
        <dbReference type="ARBA" id="ARBA00020786"/>
    </source>
</evidence>
<dbReference type="SUPFAM" id="SSF47473">
    <property type="entry name" value="EF-hand"/>
    <property type="match status" value="1"/>
</dbReference>
<dbReference type="CDD" id="cd00051">
    <property type="entry name" value="EFh"/>
    <property type="match status" value="2"/>
</dbReference>
<dbReference type="GO" id="GO:0005509">
    <property type="term" value="F:calcium ion binding"/>
    <property type="evidence" value="ECO:0007669"/>
    <property type="project" value="InterPro"/>
</dbReference>
<dbReference type="Pfam" id="PF13499">
    <property type="entry name" value="EF-hand_7"/>
    <property type="match status" value="2"/>
</dbReference>
<dbReference type="InterPro" id="IPR050230">
    <property type="entry name" value="CALM/Myosin/TropC-like"/>
</dbReference>
<accession>A0A843WSB6</accession>
<dbReference type="SMART" id="SM00054">
    <property type="entry name" value="EFh"/>
    <property type="match status" value="4"/>
</dbReference>
<dbReference type="InterPro" id="IPR011992">
    <property type="entry name" value="EF-hand-dom_pair"/>
</dbReference>
<dbReference type="PROSITE" id="PS50222">
    <property type="entry name" value="EF_HAND_2"/>
    <property type="match status" value="4"/>
</dbReference>
<comment type="caution">
    <text evidence="8">The sequence shown here is derived from an EMBL/GenBank/DDBJ whole genome shotgun (WGS) entry which is preliminary data.</text>
</comment>
<dbReference type="FunFam" id="1.10.238.10:FF:000034">
    <property type="entry name" value="Calmodulin"/>
    <property type="match status" value="1"/>
</dbReference>
<dbReference type="GO" id="GO:0005737">
    <property type="term" value="C:cytoplasm"/>
    <property type="evidence" value="ECO:0007669"/>
    <property type="project" value="UniProtKB-ARBA"/>
</dbReference>
<reference evidence="8" key="1">
    <citation type="submission" date="2017-07" db="EMBL/GenBank/DDBJ databases">
        <title>Taro Niue Genome Assembly and Annotation.</title>
        <authorList>
            <person name="Atibalentja N."/>
            <person name="Keating K."/>
            <person name="Fields C.J."/>
        </authorList>
    </citation>
    <scope>NUCLEOTIDE SEQUENCE</scope>
    <source>
        <strain evidence="8">Niue_2</strain>
        <tissue evidence="8">Leaf</tissue>
    </source>
</reference>
<dbReference type="InterPro" id="IPR018247">
    <property type="entry name" value="EF_Hand_1_Ca_BS"/>
</dbReference>
<keyword evidence="9" id="KW-1185">Reference proteome</keyword>
<evidence type="ECO:0000256" key="6">
    <source>
        <dbReference type="ARBA" id="ARBA00022837"/>
    </source>
</evidence>
<sequence length="189" mass="21182">MADQQLTDAQIAEFREAFSLFDKDGDGCITTKELGTVMRTLEQNPTEAELKEMIREVDTDGNETIDFDEFLKLMARKLNGTDSAEELTEAFGVFDKDQDNLISAAELRHVMNNLGERLSNDEIGEMIREADVDGDGQINYDEFVRVMMAKKHQRRADSGKGSLGGGGAMEAIPMSKRKRQSLRQHCTIL</sequence>
<proteinExistence type="inferred from homology"/>
<evidence type="ECO:0000313" key="8">
    <source>
        <dbReference type="EMBL" id="MQM13492.1"/>
    </source>
</evidence>
<dbReference type="EMBL" id="NMUH01005712">
    <property type="protein sequence ID" value="MQM13492.1"/>
    <property type="molecule type" value="Genomic_DNA"/>
</dbReference>
<dbReference type="InterPro" id="IPR002048">
    <property type="entry name" value="EF_hand_dom"/>
</dbReference>
<dbReference type="Gene3D" id="1.10.238.10">
    <property type="entry name" value="EF-hand"/>
    <property type="match status" value="2"/>
</dbReference>
<evidence type="ECO:0000259" key="7">
    <source>
        <dbReference type="PROSITE" id="PS50222"/>
    </source>
</evidence>
<name>A0A843WSB6_COLES</name>
<keyword evidence="3" id="KW-0488">Methylation</keyword>
<dbReference type="GO" id="GO:0016460">
    <property type="term" value="C:myosin II complex"/>
    <property type="evidence" value="ECO:0007669"/>
    <property type="project" value="TreeGrafter"/>
</dbReference>
<evidence type="ECO:0000256" key="4">
    <source>
        <dbReference type="ARBA" id="ARBA00022723"/>
    </source>
</evidence>
<dbReference type="PANTHER" id="PTHR23048">
    <property type="entry name" value="MYOSIN LIGHT CHAIN 1, 3"/>
    <property type="match status" value="1"/>
</dbReference>
<gene>
    <name evidence="8" type="ORF">Taro_046417</name>
</gene>
<dbReference type="OrthoDB" id="26525at2759"/>
<feature type="domain" description="EF-hand" evidence="7">
    <location>
        <begin position="9"/>
        <end position="44"/>
    </location>
</feature>
<protein>
    <recommendedName>
        <fullName evidence="2">Calmodulin</fullName>
    </recommendedName>
</protein>
<evidence type="ECO:0000256" key="1">
    <source>
        <dbReference type="ARBA" id="ARBA00009763"/>
    </source>
</evidence>